<reference evidence="3" key="1">
    <citation type="journal article" date="2020" name="Biotechnol. Biofuels">
        <title>New insights from the biogas microbiome by comprehensive genome-resolved metagenomics of nearly 1600 species originating from multiple anaerobic digesters.</title>
        <authorList>
            <person name="Campanaro S."/>
            <person name="Treu L."/>
            <person name="Rodriguez-R L.M."/>
            <person name="Kovalovszki A."/>
            <person name="Ziels R.M."/>
            <person name="Maus I."/>
            <person name="Zhu X."/>
            <person name="Kougias P.G."/>
            <person name="Basile A."/>
            <person name="Luo G."/>
            <person name="Schluter A."/>
            <person name="Konstantinidis K.T."/>
            <person name="Angelidaki I."/>
        </authorList>
    </citation>
    <scope>NUCLEOTIDE SEQUENCE</scope>
    <source>
        <strain evidence="3">AS01afH2WH_6</strain>
    </source>
</reference>
<evidence type="ECO:0000256" key="1">
    <source>
        <dbReference type="SAM" id="Phobius"/>
    </source>
</evidence>
<protein>
    <submittedName>
        <fullName evidence="3">Isopeptide-forming domain-containing fimbrial protein</fullName>
    </submittedName>
</protein>
<name>A0A971CZL7_9BIFI</name>
<dbReference type="Gene3D" id="2.60.40.740">
    <property type="match status" value="1"/>
</dbReference>
<dbReference type="Gene3D" id="2.60.40.10">
    <property type="entry name" value="Immunoglobulins"/>
    <property type="match status" value="1"/>
</dbReference>
<dbReference type="Proteomes" id="UP000767327">
    <property type="component" value="Unassembled WGS sequence"/>
</dbReference>
<keyword evidence="1" id="KW-1133">Transmembrane helix</keyword>
<keyword evidence="1" id="KW-0812">Transmembrane</keyword>
<feature type="domain" description="SpaA-like prealbumin fold" evidence="2">
    <location>
        <begin position="499"/>
        <end position="594"/>
    </location>
</feature>
<dbReference type="Pfam" id="PF17802">
    <property type="entry name" value="SpaA"/>
    <property type="match status" value="1"/>
</dbReference>
<dbReference type="RefSeq" id="WP_273174059.1">
    <property type="nucleotide sequence ID" value="NZ_JAAXZR010000024.1"/>
</dbReference>
<comment type="caution">
    <text evidence="3">The sequence shown here is derived from an EMBL/GenBank/DDBJ whole genome shotgun (WGS) entry which is preliminary data.</text>
</comment>
<dbReference type="GO" id="GO:0005975">
    <property type="term" value="P:carbohydrate metabolic process"/>
    <property type="evidence" value="ECO:0007669"/>
    <property type="project" value="UniProtKB-ARBA"/>
</dbReference>
<evidence type="ECO:0000313" key="4">
    <source>
        <dbReference type="Proteomes" id="UP000767327"/>
    </source>
</evidence>
<evidence type="ECO:0000313" key="3">
    <source>
        <dbReference type="EMBL" id="NLT80034.1"/>
    </source>
</evidence>
<accession>A0A971CZL7</accession>
<dbReference type="InterPro" id="IPR013783">
    <property type="entry name" value="Ig-like_fold"/>
</dbReference>
<dbReference type="InterPro" id="IPR041033">
    <property type="entry name" value="SpaA_PFL_dom_1"/>
</dbReference>
<keyword evidence="1" id="KW-0472">Membrane</keyword>
<dbReference type="EMBL" id="JAAXZR010000024">
    <property type="protein sequence ID" value="NLT80034.1"/>
    <property type="molecule type" value="Genomic_DNA"/>
</dbReference>
<organism evidence="3 4">
    <name type="scientific">Bifidobacterium crudilactis</name>
    <dbReference type="NCBI Taxonomy" id="327277"/>
    <lineage>
        <taxon>Bacteria</taxon>
        <taxon>Bacillati</taxon>
        <taxon>Actinomycetota</taxon>
        <taxon>Actinomycetes</taxon>
        <taxon>Bifidobacteriales</taxon>
        <taxon>Bifidobacteriaceae</taxon>
        <taxon>Bifidobacterium</taxon>
    </lineage>
</organism>
<proteinExistence type="predicted"/>
<feature type="transmembrane region" description="Helical" evidence="1">
    <location>
        <begin position="639"/>
        <end position="662"/>
    </location>
</feature>
<gene>
    <name evidence="3" type="ORF">GXW98_07115</name>
</gene>
<dbReference type="AlphaFoldDB" id="A0A971CZL7"/>
<evidence type="ECO:0000259" key="2">
    <source>
        <dbReference type="Pfam" id="PF17802"/>
    </source>
</evidence>
<reference evidence="3" key="2">
    <citation type="submission" date="2020-01" db="EMBL/GenBank/DDBJ databases">
        <authorList>
            <person name="Campanaro S."/>
        </authorList>
    </citation>
    <scope>NUCLEOTIDE SEQUENCE</scope>
    <source>
        <strain evidence="3">AS01afH2WH_6</strain>
    </source>
</reference>
<sequence>MRLTFVQSGMQTAVSAVSLRGGVGSRVVDVQVLSGLGAAQDAVGWKLVEQGESQKVEASGVTDGAVGGSVVLPSGLDESKVYDLYVWGQENGSAAEGWSNKASEPVKMLLQGGKVKTPPSYGIEVTGITSGMLRAWKIGGYDDVVFGHTGAFKSVKLNTPDAVKAAVLAAAVSAGGVNVDAGNPMGWVASRWLGYPTDPLSDDVTSAFSPYAGSLQVFAQELAKDTGSLGAVAGSLPAGMFSTLTTETLPVSGPGLYLIVDSTQSSGGSLPIVVGSKVFNEALEDVVEDGMVDFVDAGVKGKPRLGRAVVKTSVTDVAKRIVNDAGVDGFDVGAEVEFEIALRVPDLSGLSGVTYDGYAFRVEDTAAPGLTLPAASEVKVLVDVPSPDTDVTATGGLTIGVSGGTLTVGGLKAVFAEDAGGRVANKATFPAGSLMRLRYAAVLNQEHAEYVGPGGGNTVAYVNEATLTRSHAGAVTADWADNSDGTESKTATANVYSFKVELVKVDKDTSKPLDDAATFEVSRDGNPLKFVGADGVYRLAVAGETGSAAVVTKSGTGDDAGTLSLQGVEARELSFKETQAPDGYFTVSDFMVEVVPVWNADASEVTVASYRTGGTNLAYVSQDGHSVTVAEPSKSLANLPYTGCVGILLLLIIGGVFLVFAVRPYYLSHRAEATANILI</sequence>